<dbReference type="EMBL" id="SKFH01000010">
    <property type="protein sequence ID" value="TCZ72777.1"/>
    <property type="molecule type" value="Genomic_DNA"/>
</dbReference>
<accession>A0A4R4E1R3</accession>
<reference evidence="2 3" key="1">
    <citation type="submission" date="2019-03" db="EMBL/GenBank/DDBJ databases">
        <authorList>
            <person name="Kim M.K.M."/>
        </authorList>
    </citation>
    <scope>NUCLEOTIDE SEQUENCE [LARGE SCALE GENOMIC DNA]</scope>
    <source>
        <strain evidence="2 3">17J68-15</strain>
    </source>
</reference>
<evidence type="ECO:0000313" key="3">
    <source>
        <dbReference type="Proteomes" id="UP000295164"/>
    </source>
</evidence>
<comment type="caution">
    <text evidence="2">The sequence shown here is derived from an EMBL/GenBank/DDBJ whole genome shotgun (WGS) entry which is preliminary data.</text>
</comment>
<dbReference type="Proteomes" id="UP000295164">
    <property type="component" value="Unassembled WGS sequence"/>
</dbReference>
<proteinExistence type="predicted"/>
<sequence>MLTVFLLICLVAGAFLAWRFRAFLPLPASGPLPLRAGRHRAAPVEPTVTARTEDGAVPSFLPPGLEADELEADDIQWLLERRRASLQKEETAHLQRESAARFEELALQLDALALRLAALQERMAAWKGALLEREALQLAYEQLRSEHLDQQYGLDALRSENERLQAELAEARKESLLDYEENERLKKQLALLRSLTREGF</sequence>
<evidence type="ECO:0000313" key="2">
    <source>
        <dbReference type="EMBL" id="TCZ72777.1"/>
    </source>
</evidence>
<name>A0A4R4E1R3_9BACT</name>
<keyword evidence="3" id="KW-1185">Reference proteome</keyword>
<protein>
    <submittedName>
        <fullName evidence="2">Uncharacterized protein</fullName>
    </submittedName>
</protein>
<keyword evidence="1" id="KW-0175">Coiled coil</keyword>
<dbReference type="RefSeq" id="WP_131851700.1">
    <property type="nucleotide sequence ID" value="NZ_SKFH01000010.1"/>
</dbReference>
<gene>
    <name evidence="2" type="ORF">E0486_08325</name>
</gene>
<feature type="coiled-coil region" evidence="1">
    <location>
        <begin position="102"/>
        <end position="129"/>
    </location>
</feature>
<evidence type="ECO:0000256" key="1">
    <source>
        <dbReference type="SAM" id="Coils"/>
    </source>
</evidence>
<organism evidence="2 3">
    <name type="scientific">Flaviaesturariibacter aridisoli</name>
    <dbReference type="NCBI Taxonomy" id="2545761"/>
    <lineage>
        <taxon>Bacteria</taxon>
        <taxon>Pseudomonadati</taxon>
        <taxon>Bacteroidota</taxon>
        <taxon>Chitinophagia</taxon>
        <taxon>Chitinophagales</taxon>
        <taxon>Chitinophagaceae</taxon>
        <taxon>Flaviaestuariibacter</taxon>
    </lineage>
</organism>
<dbReference type="AlphaFoldDB" id="A0A4R4E1R3"/>